<gene>
    <name evidence="9" type="ORF">NE619_11675</name>
</gene>
<feature type="domain" description="EamA" evidence="8">
    <location>
        <begin position="9"/>
        <end position="141"/>
    </location>
</feature>
<evidence type="ECO:0000256" key="7">
    <source>
        <dbReference type="SAM" id="Phobius"/>
    </source>
</evidence>
<evidence type="ECO:0000259" key="8">
    <source>
        <dbReference type="Pfam" id="PF00892"/>
    </source>
</evidence>
<keyword evidence="3" id="KW-1003">Cell membrane</keyword>
<feature type="transmembrane region" description="Helical" evidence="7">
    <location>
        <begin position="188"/>
        <end position="205"/>
    </location>
</feature>
<sequence>MAGDRNVQGHAAALFTILFWGTTFISTKILLKDFTPIEILFFRFLLGLAALTLAYPHRLKLKERKQEITFIFAGLCGVCLYYLLENIALTYTMASNVGVILSIAPFFTGILTHIFMKGEEKLKANFFIGFAVALAGICLISFNGSSLKLNPMGDLLAVIAALVWAFYSLLTKKIGSYGYSTIQTTRRIFIYGLVFMIPALFIFDFQVKLSRFADPVYVFNILFLGLGASAICFVTWNFAVKVLGAVKTSVYIYICPVVTVITSVIVLHEKITGLMLLGIVLTLAGLLLSEGRIGRKKEQRKKQQ</sequence>
<evidence type="ECO:0000256" key="4">
    <source>
        <dbReference type="ARBA" id="ARBA00022692"/>
    </source>
</evidence>
<evidence type="ECO:0000256" key="6">
    <source>
        <dbReference type="ARBA" id="ARBA00023136"/>
    </source>
</evidence>
<keyword evidence="4 7" id="KW-0812">Transmembrane</keyword>
<dbReference type="EMBL" id="JANFXK010000012">
    <property type="protein sequence ID" value="MCQ4637384.1"/>
    <property type="molecule type" value="Genomic_DNA"/>
</dbReference>
<dbReference type="InterPro" id="IPR050638">
    <property type="entry name" value="AA-Vitamin_Transporters"/>
</dbReference>
<feature type="transmembrane region" description="Helical" evidence="7">
    <location>
        <begin position="12"/>
        <end position="31"/>
    </location>
</feature>
<accession>A0ABT1RQB3</accession>
<feature type="transmembrane region" description="Helical" evidence="7">
    <location>
        <begin position="37"/>
        <end position="56"/>
    </location>
</feature>
<comment type="caution">
    <text evidence="9">The sequence shown here is derived from an EMBL/GenBank/DDBJ whole genome shotgun (WGS) entry which is preliminary data.</text>
</comment>
<dbReference type="PANTHER" id="PTHR32322:SF18">
    <property type="entry name" value="S-ADENOSYLMETHIONINE_S-ADENOSYLHOMOCYSTEINE TRANSPORTER"/>
    <property type="match status" value="1"/>
</dbReference>
<feature type="transmembrane region" description="Helical" evidence="7">
    <location>
        <begin position="124"/>
        <end position="143"/>
    </location>
</feature>
<organism evidence="9 10">
    <name type="scientific">Anaerovorax odorimutans</name>
    <dbReference type="NCBI Taxonomy" id="109327"/>
    <lineage>
        <taxon>Bacteria</taxon>
        <taxon>Bacillati</taxon>
        <taxon>Bacillota</taxon>
        <taxon>Clostridia</taxon>
        <taxon>Peptostreptococcales</taxon>
        <taxon>Anaerovoracaceae</taxon>
        <taxon>Anaerovorax</taxon>
    </lineage>
</organism>
<dbReference type="Pfam" id="PF00892">
    <property type="entry name" value="EamA"/>
    <property type="match status" value="2"/>
</dbReference>
<evidence type="ECO:0000256" key="5">
    <source>
        <dbReference type="ARBA" id="ARBA00022989"/>
    </source>
</evidence>
<feature type="transmembrane region" description="Helical" evidence="7">
    <location>
        <begin position="90"/>
        <end position="112"/>
    </location>
</feature>
<comment type="similarity">
    <text evidence="2">Belongs to the EamA transporter family.</text>
</comment>
<proteinExistence type="inferred from homology"/>
<dbReference type="InterPro" id="IPR037185">
    <property type="entry name" value="EmrE-like"/>
</dbReference>
<feature type="transmembrane region" description="Helical" evidence="7">
    <location>
        <begin position="274"/>
        <end position="293"/>
    </location>
</feature>
<feature type="transmembrane region" description="Helical" evidence="7">
    <location>
        <begin position="149"/>
        <end position="167"/>
    </location>
</feature>
<dbReference type="InterPro" id="IPR000620">
    <property type="entry name" value="EamA_dom"/>
</dbReference>
<feature type="transmembrane region" description="Helical" evidence="7">
    <location>
        <begin position="250"/>
        <end position="268"/>
    </location>
</feature>
<keyword evidence="10" id="KW-1185">Reference proteome</keyword>
<evidence type="ECO:0000313" key="10">
    <source>
        <dbReference type="Proteomes" id="UP001524502"/>
    </source>
</evidence>
<dbReference type="SUPFAM" id="SSF103481">
    <property type="entry name" value="Multidrug resistance efflux transporter EmrE"/>
    <property type="match status" value="2"/>
</dbReference>
<evidence type="ECO:0000256" key="1">
    <source>
        <dbReference type="ARBA" id="ARBA00004651"/>
    </source>
</evidence>
<dbReference type="PANTHER" id="PTHR32322">
    <property type="entry name" value="INNER MEMBRANE TRANSPORTER"/>
    <property type="match status" value="1"/>
</dbReference>
<reference evidence="9 10" key="1">
    <citation type="submission" date="2022-06" db="EMBL/GenBank/DDBJ databases">
        <title>Isolation of gut microbiota from human fecal samples.</title>
        <authorList>
            <person name="Pamer E.G."/>
            <person name="Barat B."/>
            <person name="Waligurski E."/>
            <person name="Medina S."/>
            <person name="Paddock L."/>
            <person name="Mostad J."/>
        </authorList>
    </citation>
    <scope>NUCLEOTIDE SEQUENCE [LARGE SCALE GENOMIC DNA]</scope>
    <source>
        <strain evidence="9 10">SL.3.17</strain>
    </source>
</reference>
<keyword evidence="5 7" id="KW-1133">Transmembrane helix</keyword>
<keyword evidence="6 7" id="KW-0472">Membrane</keyword>
<dbReference type="Proteomes" id="UP001524502">
    <property type="component" value="Unassembled WGS sequence"/>
</dbReference>
<evidence type="ECO:0000256" key="3">
    <source>
        <dbReference type="ARBA" id="ARBA00022475"/>
    </source>
</evidence>
<feature type="domain" description="EamA" evidence="8">
    <location>
        <begin position="152"/>
        <end position="288"/>
    </location>
</feature>
<name>A0ABT1RQB3_9FIRM</name>
<feature type="transmembrane region" description="Helical" evidence="7">
    <location>
        <begin position="217"/>
        <end position="238"/>
    </location>
</feature>
<feature type="transmembrane region" description="Helical" evidence="7">
    <location>
        <begin position="68"/>
        <end position="84"/>
    </location>
</feature>
<protein>
    <submittedName>
        <fullName evidence="9">DMT family transporter</fullName>
    </submittedName>
</protein>
<evidence type="ECO:0000313" key="9">
    <source>
        <dbReference type="EMBL" id="MCQ4637384.1"/>
    </source>
</evidence>
<comment type="subcellular location">
    <subcellularLocation>
        <location evidence="1">Cell membrane</location>
        <topology evidence="1">Multi-pass membrane protein</topology>
    </subcellularLocation>
</comment>
<dbReference type="RefSeq" id="WP_256132572.1">
    <property type="nucleotide sequence ID" value="NZ_JANFXK010000012.1"/>
</dbReference>
<evidence type="ECO:0000256" key="2">
    <source>
        <dbReference type="ARBA" id="ARBA00007362"/>
    </source>
</evidence>